<dbReference type="GO" id="GO:0004751">
    <property type="term" value="F:ribose-5-phosphate isomerase activity"/>
    <property type="evidence" value="ECO:0007669"/>
    <property type="project" value="UniProtKB-EC"/>
</dbReference>
<proteinExistence type="predicted"/>
<dbReference type="EMBL" id="JGDB01000258">
    <property type="protein sequence ID" value="EXY89163.1"/>
    <property type="molecule type" value="Genomic_DNA"/>
</dbReference>
<dbReference type="EC" id="5.3.1.6" evidence="1"/>
<sequence length="67" mass="7901">MKWESSLVEHLQWSDTITNRESKEQLARMIAMRVQEGEILGQVPDRPYIWHCSLLPKGYVRKICMSP</sequence>
<organism evidence="1 2">
    <name type="scientific">Bacteroides fragilis str. 3998T(B)3</name>
    <dbReference type="NCBI Taxonomy" id="1339316"/>
    <lineage>
        <taxon>Bacteria</taxon>
        <taxon>Pseudomonadati</taxon>
        <taxon>Bacteroidota</taxon>
        <taxon>Bacteroidia</taxon>
        <taxon>Bacteroidales</taxon>
        <taxon>Bacteroidaceae</taxon>
        <taxon>Bacteroides</taxon>
    </lineage>
</organism>
<dbReference type="AlphaFoldDB" id="A0A015VTB4"/>
<accession>A0A015VTB4</accession>
<dbReference type="Proteomes" id="UP000020773">
    <property type="component" value="Unassembled WGS sequence"/>
</dbReference>
<protein>
    <submittedName>
        <fullName evidence="1">Ribose 5-phosphate isomerase A domain protein</fullName>
        <ecNumber evidence="1">5.3.1.6</ecNumber>
    </submittedName>
</protein>
<dbReference type="PATRIC" id="fig|1339316.3.peg.3963"/>
<comment type="caution">
    <text evidence="1">The sequence shown here is derived from an EMBL/GenBank/DDBJ whole genome shotgun (WGS) entry which is preliminary data.</text>
</comment>
<keyword evidence="1" id="KW-0413">Isomerase</keyword>
<gene>
    <name evidence="1" type="ORF">M125_4182</name>
</gene>
<evidence type="ECO:0000313" key="1">
    <source>
        <dbReference type="EMBL" id="EXY89163.1"/>
    </source>
</evidence>
<reference evidence="1 2" key="1">
    <citation type="submission" date="2014-02" db="EMBL/GenBank/DDBJ databases">
        <authorList>
            <person name="Sears C."/>
            <person name="Carroll K."/>
            <person name="Sack B.R."/>
            <person name="Qadri F."/>
            <person name="Myers L.L."/>
            <person name="Chung G.-T."/>
            <person name="Escheverria P."/>
            <person name="Fraser C.M."/>
            <person name="Sadzewicz L."/>
            <person name="Shefchek K.A."/>
            <person name="Tallon L."/>
            <person name="Das S.P."/>
            <person name="Daugherty S."/>
            <person name="Mongodin E.F."/>
        </authorList>
    </citation>
    <scope>NUCLEOTIDE SEQUENCE [LARGE SCALE GENOMIC DNA]</scope>
    <source>
        <strain evidence="2">3998T(B)3</strain>
    </source>
</reference>
<name>A0A015VTB4_BACFG</name>
<evidence type="ECO:0000313" key="2">
    <source>
        <dbReference type="Proteomes" id="UP000020773"/>
    </source>
</evidence>